<organism evidence="1 2">
    <name type="scientific">Sphingosinicella rhizophila</name>
    <dbReference type="NCBI Taxonomy" id="3050082"/>
    <lineage>
        <taxon>Bacteria</taxon>
        <taxon>Pseudomonadati</taxon>
        <taxon>Pseudomonadota</taxon>
        <taxon>Alphaproteobacteria</taxon>
        <taxon>Sphingomonadales</taxon>
        <taxon>Sphingosinicellaceae</taxon>
        <taxon>Sphingosinicella</taxon>
    </lineage>
</organism>
<evidence type="ECO:0000313" key="1">
    <source>
        <dbReference type="EMBL" id="MDT9598970.1"/>
    </source>
</evidence>
<sequence length="129" mass="13995">MSVSDRNRDYHAARARAELESAYCASRPEAAALHLELSSMHLRRALSFGPLFGQRLAGELGWLHSFAPAHGHWLQAGNADPAKPFIRHERPLLNGPTAKEAAASGDAEVYGNARRNLAISWPATAELTA</sequence>
<dbReference type="Proteomes" id="UP001259572">
    <property type="component" value="Unassembled WGS sequence"/>
</dbReference>
<evidence type="ECO:0000313" key="2">
    <source>
        <dbReference type="Proteomes" id="UP001259572"/>
    </source>
</evidence>
<dbReference type="RefSeq" id="WP_315725479.1">
    <property type="nucleotide sequence ID" value="NZ_JAVUPU010000003.1"/>
</dbReference>
<dbReference type="EMBL" id="JAVUPU010000003">
    <property type="protein sequence ID" value="MDT9598970.1"/>
    <property type="molecule type" value="Genomic_DNA"/>
</dbReference>
<name>A0ABU3Q6D9_9SPHN</name>
<keyword evidence="2" id="KW-1185">Reference proteome</keyword>
<reference evidence="1 2" key="1">
    <citation type="submission" date="2023-05" db="EMBL/GenBank/DDBJ databases">
        <authorList>
            <person name="Guo Y."/>
        </authorList>
    </citation>
    <scope>NUCLEOTIDE SEQUENCE [LARGE SCALE GENOMIC DNA]</scope>
    <source>
        <strain evidence="1 2">GR2756</strain>
    </source>
</reference>
<protein>
    <submittedName>
        <fullName evidence="1">Uncharacterized protein</fullName>
    </submittedName>
</protein>
<proteinExistence type="predicted"/>
<accession>A0ABU3Q6D9</accession>
<comment type="caution">
    <text evidence="1">The sequence shown here is derived from an EMBL/GenBank/DDBJ whole genome shotgun (WGS) entry which is preliminary data.</text>
</comment>
<gene>
    <name evidence="1" type="ORF">RQX22_08410</name>
</gene>